<feature type="region of interest" description="Disordered" evidence="1">
    <location>
        <begin position="26"/>
        <end position="47"/>
    </location>
</feature>
<protein>
    <submittedName>
        <fullName evidence="2">Uncharacterized protein</fullName>
    </submittedName>
</protein>
<sequence>MNKKIVLLTVTLLLVFGIVQVAAAAGMGWGGNGPRMLNSDDWVSPVP</sequence>
<reference evidence="3" key="1">
    <citation type="submission" date="2016-10" db="EMBL/GenBank/DDBJ databases">
        <authorList>
            <person name="Varghese N."/>
            <person name="Submissions S."/>
        </authorList>
    </citation>
    <scope>NUCLEOTIDE SEQUENCE [LARGE SCALE GENOMIC DNA]</scope>
    <source>
        <strain evidence="3">DSM 3669</strain>
    </source>
</reference>
<proteinExistence type="predicted"/>
<name>A0A1I6D1M4_9FIRM</name>
<gene>
    <name evidence="2" type="ORF">SAMN05660706_10492</name>
</gene>
<dbReference type="EMBL" id="FOYM01000004">
    <property type="protein sequence ID" value="SFQ99406.1"/>
    <property type="molecule type" value="Genomic_DNA"/>
</dbReference>
<organism evidence="2 3">
    <name type="scientific">Desulfoscipio geothermicus DSM 3669</name>
    <dbReference type="NCBI Taxonomy" id="1121426"/>
    <lineage>
        <taxon>Bacteria</taxon>
        <taxon>Bacillati</taxon>
        <taxon>Bacillota</taxon>
        <taxon>Clostridia</taxon>
        <taxon>Eubacteriales</taxon>
        <taxon>Desulfallaceae</taxon>
        <taxon>Desulfoscipio</taxon>
    </lineage>
</organism>
<accession>A0A1I6D1M4</accession>
<keyword evidence="3" id="KW-1185">Reference proteome</keyword>
<dbReference type="RefSeq" id="WP_245779627.1">
    <property type="nucleotide sequence ID" value="NZ_FOYM01000004.1"/>
</dbReference>
<dbReference type="Proteomes" id="UP000199584">
    <property type="component" value="Unassembled WGS sequence"/>
</dbReference>
<evidence type="ECO:0000256" key="1">
    <source>
        <dbReference type="SAM" id="MobiDB-lite"/>
    </source>
</evidence>
<dbReference type="STRING" id="39060.SAMN05660706_10492"/>
<dbReference type="AlphaFoldDB" id="A0A1I6D1M4"/>
<evidence type="ECO:0000313" key="3">
    <source>
        <dbReference type="Proteomes" id="UP000199584"/>
    </source>
</evidence>
<evidence type="ECO:0000313" key="2">
    <source>
        <dbReference type="EMBL" id="SFQ99406.1"/>
    </source>
</evidence>